<dbReference type="AlphaFoldDB" id="A0A1R3HEE8"/>
<comment type="caution">
    <text evidence="1">The sequence shown here is derived from an EMBL/GenBank/DDBJ whole genome shotgun (WGS) entry which is preliminary data.</text>
</comment>
<evidence type="ECO:0000313" key="2">
    <source>
        <dbReference type="Proteomes" id="UP000188268"/>
    </source>
</evidence>
<proteinExistence type="predicted"/>
<dbReference type="Gramene" id="OMO68737">
    <property type="protein sequence ID" value="OMO68737"/>
    <property type="gene ID" value="CCACVL1_19857"/>
</dbReference>
<dbReference type="EMBL" id="AWWV01012160">
    <property type="protein sequence ID" value="OMO68737.1"/>
    <property type="molecule type" value="Genomic_DNA"/>
</dbReference>
<accession>A0A1R3HEE8</accession>
<name>A0A1R3HEE8_COCAP</name>
<keyword evidence="2" id="KW-1185">Reference proteome</keyword>
<sequence length="51" mass="6125">MPFTGKIKELEGFFFVLVRRFCGSWIRLQRASRTDRRRFLSQVRWLGDGFG</sequence>
<organism evidence="1 2">
    <name type="scientific">Corchorus capsularis</name>
    <name type="common">Jute</name>
    <dbReference type="NCBI Taxonomy" id="210143"/>
    <lineage>
        <taxon>Eukaryota</taxon>
        <taxon>Viridiplantae</taxon>
        <taxon>Streptophyta</taxon>
        <taxon>Embryophyta</taxon>
        <taxon>Tracheophyta</taxon>
        <taxon>Spermatophyta</taxon>
        <taxon>Magnoliopsida</taxon>
        <taxon>eudicotyledons</taxon>
        <taxon>Gunneridae</taxon>
        <taxon>Pentapetalae</taxon>
        <taxon>rosids</taxon>
        <taxon>malvids</taxon>
        <taxon>Malvales</taxon>
        <taxon>Malvaceae</taxon>
        <taxon>Grewioideae</taxon>
        <taxon>Apeibeae</taxon>
        <taxon>Corchorus</taxon>
    </lineage>
</organism>
<protein>
    <submittedName>
        <fullName evidence="1">Uncharacterized protein</fullName>
    </submittedName>
</protein>
<gene>
    <name evidence="1" type="ORF">CCACVL1_19857</name>
</gene>
<evidence type="ECO:0000313" key="1">
    <source>
        <dbReference type="EMBL" id="OMO68737.1"/>
    </source>
</evidence>
<dbReference type="Proteomes" id="UP000188268">
    <property type="component" value="Unassembled WGS sequence"/>
</dbReference>
<reference evidence="1 2" key="1">
    <citation type="submission" date="2013-09" db="EMBL/GenBank/DDBJ databases">
        <title>Corchorus capsularis genome sequencing.</title>
        <authorList>
            <person name="Alam M."/>
            <person name="Haque M.S."/>
            <person name="Islam M.S."/>
            <person name="Emdad E.M."/>
            <person name="Islam M.M."/>
            <person name="Ahmed B."/>
            <person name="Halim A."/>
            <person name="Hossen Q.M.M."/>
            <person name="Hossain M.Z."/>
            <person name="Ahmed R."/>
            <person name="Khan M.M."/>
            <person name="Islam R."/>
            <person name="Rashid M.M."/>
            <person name="Khan S.A."/>
            <person name="Rahman M.S."/>
            <person name="Alam M."/>
        </authorList>
    </citation>
    <scope>NUCLEOTIDE SEQUENCE [LARGE SCALE GENOMIC DNA]</scope>
    <source>
        <strain evidence="2">cv. CVL-1</strain>
        <tissue evidence="1">Whole seedling</tissue>
    </source>
</reference>